<gene>
    <name evidence="1" type="ORF">ENS82_00480</name>
</gene>
<dbReference type="AlphaFoldDB" id="A0A7C3I1V2"/>
<sequence length="148" mass="17043">MPARRMVGPVKDLESRADIAVVVDRFYARAIQDEQIGYLFEGLDLMNHLPVIYDFWENILWRTGAYKGGMMYKHLLLNARKPLKLEHFQRWLELFTQTIDEHFAGENASTMKQFAHSVARTIYARVSQQNSLPLGVRDAPSETSAKAD</sequence>
<protein>
    <submittedName>
        <fullName evidence="1">Group III truncated hemoglobin</fullName>
    </submittedName>
</protein>
<proteinExistence type="predicted"/>
<dbReference type="GO" id="GO:0020037">
    <property type="term" value="F:heme binding"/>
    <property type="evidence" value="ECO:0007669"/>
    <property type="project" value="InterPro"/>
</dbReference>
<name>A0A7C3I1V2_MEIRU</name>
<dbReference type="EMBL" id="DSWI01000008">
    <property type="protein sequence ID" value="HFG19184.1"/>
    <property type="molecule type" value="Genomic_DNA"/>
</dbReference>
<dbReference type="InterPro" id="IPR012292">
    <property type="entry name" value="Globin/Proto"/>
</dbReference>
<dbReference type="InterPro" id="IPR009050">
    <property type="entry name" value="Globin-like_sf"/>
</dbReference>
<reference evidence="1" key="1">
    <citation type="journal article" date="2020" name="mSystems">
        <title>Genome- and Community-Level Interaction Insights into Carbon Utilization and Element Cycling Functions of Hydrothermarchaeota in Hydrothermal Sediment.</title>
        <authorList>
            <person name="Zhou Z."/>
            <person name="Liu Y."/>
            <person name="Xu W."/>
            <person name="Pan J."/>
            <person name="Luo Z.H."/>
            <person name="Li M."/>
        </authorList>
    </citation>
    <scope>NUCLEOTIDE SEQUENCE [LARGE SCALE GENOMIC DNA]</scope>
    <source>
        <strain evidence="1">SpSt-524</strain>
    </source>
</reference>
<evidence type="ECO:0000313" key="1">
    <source>
        <dbReference type="EMBL" id="HFG19184.1"/>
    </source>
</evidence>
<dbReference type="SUPFAM" id="SSF46458">
    <property type="entry name" value="Globin-like"/>
    <property type="match status" value="1"/>
</dbReference>
<comment type="caution">
    <text evidence="1">The sequence shown here is derived from an EMBL/GenBank/DDBJ whole genome shotgun (WGS) entry which is preliminary data.</text>
</comment>
<dbReference type="CDD" id="cd08916">
    <property type="entry name" value="TrHb3_P"/>
    <property type="match status" value="1"/>
</dbReference>
<dbReference type="GO" id="GO:0019825">
    <property type="term" value="F:oxygen binding"/>
    <property type="evidence" value="ECO:0007669"/>
    <property type="project" value="InterPro"/>
</dbReference>
<accession>A0A7C3I1V2</accession>
<organism evidence="1">
    <name type="scientific">Meiothermus ruber</name>
    <dbReference type="NCBI Taxonomy" id="277"/>
    <lineage>
        <taxon>Bacteria</taxon>
        <taxon>Thermotogati</taxon>
        <taxon>Deinococcota</taxon>
        <taxon>Deinococci</taxon>
        <taxon>Thermales</taxon>
        <taxon>Thermaceae</taxon>
        <taxon>Meiothermus</taxon>
    </lineage>
</organism>
<dbReference type="Gene3D" id="1.10.490.10">
    <property type="entry name" value="Globins"/>
    <property type="match status" value="1"/>
</dbReference>